<keyword evidence="2" id="KW-1185">Reference proteome</keyword>
<sequence length="168" mass="17595">MPDTLGLRVCLCTSWEGRPWPLPLFPAQSLLRPAWKLAWVQGLRHPCLEQNQAGAGPGGLRQSCPFRPPTMHSPLVAQPVAPNPSPAARASLWGEQRGQALGSPVGSVALCCVAPQGHPPPPPFRARALFPTRTGLGGGPGGGLSLGPLSPVRDLEDSCPLLTLEALC</sequence>
<dbReference type="EMBL" id="OX459961">
    <property type="protein sequence ID" value="CAI9166030.1"/>
    <property type="molecule type" value="Genomic_DNA"/>
</dbReference>
<evidence type="ECO:0000313" key="1">
    <source>
        <dbReference type="EMBL" id="CAI9166030.1"/>
    </source>
</evidence>
<gene>
    <name evidence="1" type="ORF">MRATA1EN1_LOCUS14992</name>
</gene>
<protein>
    <submittedName>
        <fullName evidence="1">Uncharacterized protein</fullName>
    </submittedName>
</protein>
<organism evidence="1 2">
    <name type="scientific">Rangifer tarandus platyrhynchus</name>
    <name type="common">Svalbard reindeer</name>
    <dbReference type="NCBI Taxonomy" id="3082113"/>
    <lineage>
        <taxon>Eukaryota</taxon>
        <taxon>Metazoa</taxon>
        <taxon>Chordata</taxon>
        <taxon>Craniata</taxon>
        <taxon>Vertebrata</taxon>
        <taxon>Euteleostomi</taxon>
        <taxon>Mammalia</taxon>
        <taxon>Eutheria</taxon>
        <taxon>Laurasiatheria</taxon>
        <taxon>Artiodactyla</taxon>
        <taxon>Ruminantia</taxon>
        <taxon>Pecora</taxon>
        <taxon>Cervidae</taxon>
        <taxon>Odocoileinae</taxon>
        <taxon>Rangifer</taxon>
    </lineage>
</organism>
<evidence type="ECO:0000313" key="2">
    <source>
        <dbReference type="Proteomes" id="UP001176941"/>
    </source>
</evidence>
<reference evidence="1" key="1">
    <citation type="submission" date="2023-04" db="EMBL/GenBank/DDBJ databases">
        <authorList>
            <consortium name="ELIXIR-Norway"/>
        </authorList>
    </citation>
    <scope>NUCLEOTIDE SEQUENCE [LARGE SCALE GENOMIC DNA]</scope>
</reference>
<name>A0ABN8YWQ2_RANTA</name>
<proteinExistence type="predicted"/>
<accession>A0ABN8YWQ2</accession>
<dbReference type="Proteomes" id="UP001176941">
    <property type="component" value="Chromosome 25"/>
</dbReference>